<feature type="region of interest" description="Disordered" evidence="1">
    <location>
        <begin position="184"/>
        <end position="213"/>
    </location>
</feature>
<dbReference type="AlphaFoldDB" id="A0A154PDH3"/>
<gene>
    <name evidence="2" type="ORF">WN55_00993</name>
</gene>
<dbReference type="Proteomes" id="UP000076502">
    <property type="component" value="Unassembled WGS sequence"/>
</dbReference>
<keyword evidence="3" id="KW-1185">Reference proteome</keyword>
<feature type="compositionally biased region" description="Polar residues" evidence="1">
    <location>
        <begin position="230"/>
        <end position="240"/>
    </location>
</feature>
<protein>
    <submittedName>
        <fullName evidence="2">Uncharacterized protein</fullName>
    </submittedName>
</protein>
<reference evidence="2 3" key="1">
    <citation type="submission" date="2015-07" db="EMBL/GenBank/DDBJ databases">
        <title>The genome of Dufourea novaeangliae.</title>
        <authorList>
            <person name="Pan H."/>
            <person name="Kapheim K."/>
        </authorList>
    </citation>
    <scope>NUCLEOTIDE SEQUENCE [LARGE SCALE GENOMIC DNA]</scope>
    <source>
        <strain evidence="2">0120121106</strain>
        <tissue evidence="2">Whole body</tissue>
    </source>
</reference>
<feature type="region of interest" description="Disordered" evidence="1">
    <location>
        <begin position="1"/>
        <end position="23"/>
    </location>
</feature>
<proteinExistence type="predicted"/>
<dbReference type="EMBL" id="KQ434879">
    <property type="protein sequence ID" value="KZC09956.1"/>
    <property type="molecule type" value="Genomic_DNA"/>
</dbReference>
<organism evidence="2 3">
    <name type="scientific">Dufourea novaeangliae</name>
    <name type="common">Sweat bee</name>
    <dbReference type="NCBI Taxonomy" id="178035"/>
    <lineage>
        <taxon>Eukaryota</taxon>
        <taxon>Metazoa</taxon>
        <taxon>Ecdysozoa</taxon>
        <taxon>Arthropoda</taxon>
        <taxon>Hexapoda</taxon>
        <taxon>Insecta</taxon>
        <taxon>Pterygota</taxon>
        <taxon>Neoptera</taxon>
        <taxon>Endopterygota</taxon>
        <taxon>Hymenoptera</taxon>
        <taxon>Apocrita</taxon>
        <taxon>Aculeata</taxon>
        <taxon>Apoidea</taxon>
        <taxon>Anthophila</taxon>
        <taxon>Halictidae</taxon>
        <taxon>Rophitinae</taxon>
        <taxon>Dufourea</taxon>
    </lineage>
</organism>
<sequence length="282" mass="32391">MVLPRPPSSPNHIPQDQGPNDRKVYEGKSLQSFIQSSNVERPNTNDYSFLEIELQSRDQLDPTNLQHIVHAMLKQPETIRNESYPNPEVIPHSIFGVRDFGLSPNLKLKMFEDEQHVLMVPPKLQNYNEKLYYLKNSRPKVYVNVRGHSGSFRKDTATKTTSGDDSMEFLRVTPYHEKQVDWKSQLGKKGRPTKKYDRRGNVTRKDLSRTENKKKLNRLASVYGLDDSTTENSMVTSSELPKQIPAPPSKVPSRSLMAQTTPVQRYSLRRTDILPGYSFSDD</sequence>
<name>A0A154PDH3_DUFNO</name>
<accession>A0A154PDH3</accession>
<evidence type="ECO:0000313" key="2">
    <source>
        <dbReference type="EMBL" id="KZC09956.1"/>
    </source>
</evidence>
<evidence type="ECO:0000313" key="3">
    <source>
        <dbReference type="Proteomes" id="UP000076502"/>
    </source>
</evidence>
<feature type="compositionally biased region" description="Basic and acidic residues" evidence="1">
    <location>
        <begin position="194"/>
        <end position="213"/>
    </location>
</feature>
<feature type="region of interest" description="Disordered" evidence="1">
    <location>
        <begin position="230"/>
        <end position="263"/>
    </location>
</feature>
<evidence type="ECO:0000256" key="1">
    <source>
        <dbReference type="SAM" id="MobiDB-lite"/>
    </source>
</evidence>